<dbReference type="Proteomes" id="UP001154282">
    <property type="component" value="Unassembled WGS sequence"/>
</dbReference>
<evidence type="ECO:0000256" key="4">
    <source>
        <dbReference type="ARBA" id="ARBA00022679"/>
    </source>
</evidence>
<dbReference type="GO" id="GO:0030915">
    <property type="term" value="C:Smc5-Smc6 complex"/>
    <property type="evidence" value="ECO:0007669"/>
    <property type="project" value="InterPro"/>
</dbReference>
<evidence type="ECO:0000256" key="9">
    <source>
        <dbReference type="ARBA" id="ARBA00023242"/>
    </source>
</evidence>
<organism evidence="13 14">
    <name type="scientific">Linum tenue</name>
    <dbReference type="NCBI Taxonomy" id="586396"/>
    <lineage>
        <taxon>Eukaryota</taxon>
        <taxon>Viridiplantae</taxon>
        <taxon>Streptophyta</taxon>
        <taxon>Embryophyta</taxon>
        <taxon>Tracheophyta</taxon>
        <taxon>Spermatophyta</taxon>
        <taxon>Magnoliopsida</taxon>
        <taxon>eudicotyledons</taxon>
        <taxon>Gunneridae</taxon>
        <taxon>Pentapetalae</taxon>
        <taxon>rosids</taxon>
        <taxon>fabids</taxon>
        <taxon>Malpighiales</taxon>
        <taxon>Linaceae</taxon>
        <taxon>Linum</taxon>
    </lineage>
</organism>
<dbReference type="EMBL" id="CAMGYJ010000005">
    <property type="protein sequence ID" value="CAI0408368.1"/>
    <property type="molecule type" value="Genomic_DNA"/>
</dbReference>
<keyword evidence="6 10" id="KW-0863">Zinc-finger</keyword>
<comment type="pathway">
    <text evidence="2">Protein modification; protein sumoylation.</text>
</comment>
<dbReference type="InterPro" id="IPR013083">
    <property type="entry name" value="Znf_RING/FYVE/PHD"/>
</dbReference>
<dbReference type="Pfam" id="PF11789">
    <property type="entry name" value="zf-Nse"/>
    <property type="match status" value="1"/>
</dbReference>
<keyword evidence="7" id="KW-0833">Ubl conjugation pathway</keyword>
<dbReference type="GO" id="GO:0000724">
    <property type="term" value="P:double-strand break repair via homologous recombination"/>
    <property type="evidence" value="ECO:0007669"/>
    <property type="project" value="InterPro"/>
</dbReference>
<dbReference type="InterPro" id="IPR026846">
    <property type="entry name" value="Nse2(Mms21)"/>
</dbReference>
<evidence type="ECO:0000313" key="13">
    <source>
        <dbReference type="EMBL" id="CAI0408368.1"/>
    </source>
</evidence>
<sequence length="250" mass="28173">MASSSTPSVRDHASGRLKRAASTLAEDTQSLVSEIKKAFTMVKNIAVDLEREKESTKVKELETLAVQLSESCDNCIRHASAIHTVGNEYQPTSELTDFKKLLDEQFMKLKAMPSQNDRLIRQFQEAVWNVHHKGQPMPGEEEEDIVMTSTQSNLLNVKCPLSGKMITDLAEPVRSMDCKHIYEKEAVIAYLPRNGNKKQCCIAGCPKFLQAHRLVCDPFLLTEIDELRSMNQQTEQAQNVEDFTGLDDED</sequence>
<keyword evidence="14" id="KW-1185">Reference proteome</keyword>
<evidence type="ECO:0000313" key="14">
    <source>
        <dbReference type="Proteomes" id="UP001154282"/>
    </source>
</evidence>
<evidence type="ECO:0000256" key="3">
    <source>
        <dbReference type="ARBA" id="ARBA00008212"/>
    </source>
</evidence>
<keyword evidence="5" id="KW-0479">Metal-binding</keyword>
<feature type="domain" description="SP-RING-type" evidence="12">
    <location>
        <begin position="141"/>
        <end position="229"/>
    </location>
</feature>
<evidence type="ECO:0000256" key="10">
    <source>
        <dbReference type="PROSITE-ProRule" id="PRU00452"/>
    </source>
</evidence>
<dbReference type="GO" id="GO:0008270">
    <property type="term" value="F:zinc ion binding"/>
    <property type="evidence" value="ECO:0007669"/>
    <property type="project" value="UniProtKB-KW"/>
</dbReference>
<gene>
    <name evidence="13" type="ORF">LITE_LOCUS13928</name>
</gene>
<proteinExistence type="inferred from homology"/>
<evidence type="ECO:0000256" key="8">
    <source>
        <dbReference type="ARBA" id="ARBA00022833"/>
    </source>
</evidence>
<dbReference type="GO" id="GO:0005634">
    <property type="term" value="C:nucleus"/>
    <property type="evidence" value="ECO:0007669"/>
    <property type="project" value="UniProtKB-SubCell"/>
</dbReference>
<evidence type="ECO:0000256" key="1">
    <source>
        <dbReference type="ARBA" id="ARBA00004123"/>
    </source>
</evidence>
<dbReference type="CDD" id="cd16651">
    <property type="entry name" value="SPL-RING_NSE2"/>
    <property type="match status" value="1"/>
</dbReference>
<comment type="subcellular location">
    <subcellularLocation>
        <location evidence="1">Nucleus</location>
    </subcellularLocation>
</comment>
<dbReference type="AlphaFoldDB" id="A0AAV0JEL7"/>
<comment type="similarity">
    <text evidence="3">Belongs to the NSE2 family.</text>
</comment>
<dbReference type="PANTHER" id="PTHR21330:SF1">
    <property type="entry name" value="E3 SUMO-PROTEIN LIGASE NSE2"/>
    <property type="match status" value="1"/>
</dbReference>
<evidence type="ECO:0000256" key="2">
    <source>
        <dbReference type="ARBA" id="ARBA00004718"/>
    </source>
</evidence>
<dbReference type="GO" id="GO:0016925">
    <property type="term" value="P:protein sumoylation"/>
    <property type="evidence" value="ECO:0007669"/>
    <property type="project" value="TreeGrafter"/>
</dbReference>
<evidence type="ECO:0000259" key="12">
    <source>
        <dbReference type="PROSITE" id="PS51044"/>
    </source>
</evidence>
<accession>A0AAV0JEL7</accession>
<name>A0AAV0JEL7_9ROSI</name>
<dbReference type="InterPro" id="IPR004181">
    <property type="entry name" value="Znf_MIZ"/>
</dbReference>
<dbReference type="PANTHER" id="PTHR21330">
    <property type="entry name" value="E3 SUMO-PROTEIN LIGASE NSE2"/>
    <property type="match status" value="1"/>
</dbReference>
<feature type="region of interest" description="Disordered" evidence="11">
    <location>
        <begin position="1"/>
        <end position="20"/>
    </location>
</feature>
<dbReference type="GO" id="GO:0061665">
    <property type="term" value="F:SUMO ligase activity"/>
    <property type="evidence" value="ECO:0007669"/>
    <property type="project" value="TreeGrafter"/>
</dbReference>
<evidence type="ECO:0000256" key="6">
    <source>
        <dbReference type="ARBA" id="ARBA00022771"/>
    </source>
</evidence>
<dbReference type="Gene3D" id="3.30.40.10">
    <property type="entry name" value="Zinc/RING finger domain, C3HC4 (zinc finger)"/>
    <property type="match status" value="1"/>
</dbReference>
<reference evidence="13" key="1">
    <citation type="submission" date="2022-08" db="EMBL/GenBank/DDBJ databases">
        <authorList>
            <person name="Gutierrez-Valencia J."/>
        </authorList>
    </citation>
    <scope>NUCLEOTIDE SEQUENCE</scope>
</reference>
<keyword evidence="4" id="KW-0808">Transferase</keyword>
<protein>
    <recommendedName>
        <fullName evidence="12">SP-RING-type domain-containing protein</fullName>
    </recommendedName>
</protein>
<evidence type="ECO:0000256" key="5">
    <source>
        <dbReference type="ARBA" id="ARBA00022723"/>
    </source>
</evidence>
<comment type="caution">
    <text evidence="13">The sequence shown here is derived from an EMBL/GenBank/DDBJ whole genome shotgun (WGS) entry which is preliminary data.</text>
</comment>
<evidence type="ECO:0000256" key="11">
    <source>
        <dbReference type="SAM" id="MobiDB-lite"/>
    </source>
</evidence>
<keyword evidence="9" id="KW-0539">Nucleus</keyword>
<dbReference type="PROSITE" id="PS51044">
    <property type="entry name" value="ZF_SP_RING"/>
    <property type="match status" value="1"/>
</dbReference>
<keyword evidence="8" id="KW-0862">Zinc</keyword>
<evidence type="ECO:0000256" key="7">
    <source>
        <dbReference type="ARBA" id="ARBA00022786"/>
    </source>
</evidence>